<reference evidence="2 3" key="1">
    <citation type="submission" date="2019-03" db="EMBL/GenBank/DDBJ databases">
        <authorList>
            <person name="He R.-H."/>
        </authorList>
    </citation>
    <scope>NUCLEOTIDE SEQUENCE [LARGE SCALE GENOMIC DNA]</scope>
    <source>
        <strain evidence="3">SH 714</strain>
    </source>
</reference>
<gene>
    <name evidence="2" type="ORF">E3U55_16770</name>
</gene>
<dbReference type="OrthoDB" id="9799321at2"/>
<protein>
    <submittedName>
        <fullName evidence="2">N-acetyltransferase</fullName>
    </submittedName>
</protein>
<comment type="caution">
    <text evidence="2">The sequence shown here is derived from an EMBL/GenBank/DDBJ whole genome shotgun (WGS) entry which is preliminary data.</text>
</comment>
<feature type="domain" description="N-acetyltransferase" evidence="1">
    <location>
        <begin position="4"/>
        <end position="162"/>
    </location>
</feature>
<dbReference type="GO" id="GO:0016747">
    <property type="term" value="F:acyltransferase activity, transferring groups other than amino-acyl groups"/>
    <property type="evidence" value="ECO:0007669"/>
    <property type="project" value="InterPro"/>
</dbReference>
<dbReference type="InterPro" id="IPR000182">
    <property type="entry name" value="GNAT_dom"/>
</dbReference>
<dbReference type="RefSeq" id="WP_134341629.1">
    <property type="nucleotide sequence ID" value="NZ_SOPW01000032.1"/>
</dbReference>
<dbReference type="InterPro" id="IPR016181">
    <property type="entry name" value="Acyl_CoA_acyltransferase"/>
</dbReference>
<accession>A0A4Y8IB04</accession>
<sequence>MSKLEFKKLNGELTELVKLYTSHQWYYHSNPQPSREEIINRYNSGWYESDKESFWVEENGEKIGLIIISDISDTIPLLYDIRLVNKVRGKRYGEICVKWAADYIFKSSEEKIRIESYTRYDNLPMRKVFYKCNFQKEGYLRNSWENDDGSVKDSLVYAIIREDWEKDKKTPIKIDDFPY</sequence>
<dbReference type="EMBL" id="SOPW01000032">
    <property type="protein sequence ID" value="TFB13032.1"/>
    <property type="molecule type" value="Genomic_DNA"/>
</dbReference>
<keyword evidence="3" id="KW-1185">Reference proteome</keyword>
<dbReference type="Pfam" id="PF00583">
    <property type="entry name" value="Acetyltransf_1"/>
    <property type="match status" value="1"/>
</dbReference>
<evidence type="ECO:0000259" key="1">
    <source>
        <dbReference type="PROSITE" id="PS51186"/>
    </source>
</evidence>
<dbReference type="PROSITE" id="PS51186">
    <property type="entry name" value="GNAT"/>
    <property type="match status" value="1"/>
</dbReference>
<proteinExistence type="predicted"/>
<dbReference type="AlphaFoldDB" id="A0A4Y8IB04"/>
<dbReference type="SUPFAM" id="SSF55729">
    <property type="entry name" value="Acyl-CoA N-acyltransferases (Nat)"/>
    <property type="match status" value="1"/>
</dbReference>
<evidence type="ECO:0000313" key="3">
    <source>
        <dbReference type="Proteomes" id="UP000297975"/>
    </source>
</evidence>
<name>A0A4Y8IB04_9BACI</name>
<organism evidence="2 3">
    <name type="scientific">Filobacillus milosensis</name>
    <dbReference type="NCBI Taxonomy" id="94137"/>
    <lineage>
        <taxon>Bacteria</taxon>
        <taxon>Bacillati</taxon>
        <taxon>Bacillota</taxon>
        <taxon>Bacilli</taxon>
        <taxon>Bacillales</taxon>
        <taxon>Bacillaceae</taxon>
        <taxon>Filobacillus</taxon>
    </lineage>
</organism>
<dbReference type="Gene3D" id="3.40.630.30">
    <property type="match status" value="1"/>
</dbReference>
<keyword evidence="2" id="KW-0808">Transferase</keyword>
<evidence type="ECO:0000313" key="2">
    <source>
        <dbReference type="EMBL" id="TFB13032.1"/>
    </source>
</evidence>
<dbReference type="Proteomes" id="UP000297975">
    <property type="component" value="Unassembled WGS sequence"/>
</dbReference>